<feature type="transmembrane region" description="Helical" evidence="1">
    <location>
        <begin position="12"/>
        <end position="29"/>
    </location>
</feature>
<sequence>MAFKSSRMAIGFLLILLMMPFFINFGYLFEVISNGKFKAKTSRQSLAYFVFPEDDMITEPAKCLINEANSPHYRSFKLDDFNTKFYPALANKEEIMKYISV</sequence>
<dbReference type="Proteomes" id="UP001642487">
    <property type="component" value="Chromosome 1"/>
</dbReference>
<protein>
    <submittedName>
        <fullName evidence="2">Uncharacterized protein</fullName>
    </submittedName>
</protein>
<dbReference type="EMBL" id="OZ021735">
    <property type="protein sequence ID" value="CAK9309923.1"/>
    <property type="molecule type" value="Genomic_DNA"/>
</dbReference>
<keyword evidence="1" id="KW-0472">Membrane</keyword>
<keyword evidence="3" id="KW-1185">Reference proteome</keyword>
<evidence type="ECO:0000313" key="2">
    <source>
        <dbReference type="EMBL" id="CAK9309923.1"/>
    </source>
</evidence>
<evidence type="ECO:0000313" key="3">
    <source>
        <dbReference type="Proteomes" id="UP001642487"/>
    </source>
</evidence>
<dbReference type="Gene3D" id="2.60.120.330">
    <property type="entry name" value="B-lactam Antibiotic, Isopenicillin N Synthase, Chain"/>
    <property type="match status" value="1"/>
</dbReference>
<evidence type="ECO:0000256" key="1">
    <source>
        <dbReference type="SAM" id="Phobius"/>
    </source>
</evidence>
<proteinExistence type="predicted"/>
<accession>A0ABP0XT50</accession>
<name>A0ABP0XT50_9ROSI</name>
<reference evidence="2 3" key="1">
    <citation type="submission" date="2024-03" db="EMBL/GenBank/DDBJ databases">
        <authorList>
            <person name="Gkanogiannis A."/>
            <person name="Becerra Lopez-Lavalle L."/>
        </authorList>
    </citation>
    <scope>NUCLEOTIDE SEQUENCE [LARGE SCALE GENOMIC DNA]</scope>
</reference>
<dbReference type="InterPro" id="IPR027443">
    <property type="entry name" value="IPNS-like_sf"/>
</dbReference>
<keyword evidence="1" id="KW-0812">Transmembrane</keyword>
<gene>
    <name evidence="2" type="ORF">CITCOLO1_LOCUS1525</name>
</gene>
<dbReference type="SUPFAM" id="SSF51197">
    <property type="entry name" value="Clavaminate synthase-like"/>
    <property type="match status" value="1"/>
</dbReference>
<organism evidence="2 3">
    <name type="scientific">Citrullus colocynthis</name>
    <name type="common">colocynth</name>
    <dbReference type="NCBI Taxonomy" id="252529"/>
    <lineage>
        <taxon>Eukaryota</taxon>
        <taxon>Viridiplantae</taxon>
        <taxon>Streptophyta</taxon>
        <taxon>Embryophyta</taxon>
        <taxon>Tracheophyta</taxon>
        <taxon>Spermatophyta</taxon>
        <taxon>Magnoliopsida</taxon>
        <taxon>eudicotyledons</taxon>
        <taxon>Gunneridae</taxon>
        <taxon>Pentapetalae</taxon>
        <taxon>rosids</taxon>
        <taxon>fabids</taxon>
        <taxon>Cucurbitales</taxon>
        <taxon>Cucurbitaceae</taxon>
        <taxon>Benincaseae</taxon>
        <taxon>Citrullus</taxon>
    </lineage>
</organism>
<keyword evidence="1" id="KW-1133">Transmembrane helix</keyword>